<organism evidence="2 3">
    <name type="scientific">Tardiphaga alba</name>
    <dbReference type="NCBI Taxonomy" id="340268"/>
    <lineage>
        <taxon>Bacteria</taxon>
        <taxon>Pseudomonadati</taxon>
        <taxon>Pseudomonadota</taxon>
        <taxon>Alphaproteobacteria</taxon>
        <taxon>Hyphomicrobiales</taxon>
        <taxon>Nitrobacteraceae</taxon>
        <taxon>Tardiphaga</taxon>
    </lineage>
</organism>
<accession>A0ABX8AFM0</accession>
<dbReference type="Gene3D" id="2.40.128.130">
    <property type="entry name" value="Autotransporter beta-domain"/>
    <property type="match status" value="1"/>
</dbReference>
<reference evidence="2 3" key="1">
    <citation type="submission" date="2019-02" db="EMBL/GenBank/DDBJ databases">
        <title>Emended description of the genus Rhodopseudomonas and description of Rhodopseudomonas albus sp. nov., a non-phototrophic, heavy-metal-tolerant bacterium isolated from garden soil.</title>
        <authorList>
            <person name="Bao Z."/>
            <person name="Cao W.W."/>
            <person name="Sato Y."/>
            <person name="Nishizawa T."/>
            <person name="Zhao J."/>
            <person name="Guo Y."/>
            <person name="Ohta H."/>
        </authorList>
    </citation>
    <scope>NUCLEOTIDE SEQUENCE [LARGE SCALE GENOMIC DNA]</scope>
    <source>
        <strain evidence="2 3">SK50-23</strain>
    </source>
</reference>
<dbReference type="Pfam" id="PF03797">
    <property type="entry name" value="Autotransporter"/>
    <property type="match status" value="1"/>
</dbReference>
<gene>
    <name evidence="2" type="ORF">RPMA_25455</name>
</gene>
<evidence type="ECO:0000313" key="2">
    <source>
        <dbReference type="EMBL" id="QUS42578.1"/>
    </source>
</evidence>
<feature type="domain" description="Autotransporter" evidence="1">
    <location>
        <begin position="215"/>
        <end position="500"/>
    </location>
</feature>
<dbReference type="SMART" id="SM00869">
    <property type="entry name" value="Autotransporter"/>
    <property type="match status" value="1"/>
</dbReference>
<dbReference type="InterPro" id="IPR005546">
    <property type="entry name" value="Autotransporte_beta"/>
</dbReference>
<dbReference type="EMBL" id="CP036498">
    <property type="protein sequence ID" value="QUS42578.1"/>
    <property type="molecule type" value="Genomic_DNA"/>
</dbReference>
<name>A0ABX8AFM0_9BRAD</name>
<dbReference type="InterPro" id="IPR036709">
    <property type="entry name" value="Autotransporte_beta_dom_sf"/>
</dbReference>
<proteinExistence type="predicted"/>
<keyword evidence="3" id="KW-1185">Reference proteome</keyword>
<protein>
    <submittedName>
        <fullName evidence="2">Autotransporter outer membrane beta-barrel domain-containing protein</fullName>
    </submittedName>
</protein>
<dbReference type="Proteomes" id="UP000682843">
    <property type="component" value="Chromosome"/>
</dbReference>
<sequence>MLSPGNSVGLLTVRGNLTLASAASYMVEVAGPVADRTDVTGIATLNGATVRVAFDPAAFVRERYTILHAAGGLADTFRPQIYGDQPPAFTTSLSYDAQNVYLNIDLKLTGLNINQNNVASALNTYFGTYGGIPFALGAMTPEDITQSSGELSTGVQQNTVQAMTQFMGVLTDPFAANRGGVTPTAAPNAFAPVERSMAWRDAYGAVTKVMPAAPSFESHWNVWAAGFGGGQTTDGNTVVGSHTSSARIGAVAVGADSWFSPQTLAGFAMAGGGTSFGLSDNLGAGHSDLFQIGGFVRHHEGAAYLTGALAYGWQNVTTDRTVTIIDADRLRANFTAHAFSARVEAGHRSVVSWLGGMGLTPYAAGQITNIDLPAYAETLVSGADNFRLNYTGRNVTAARSELGVRADKSFAFDQALLTLRGRAAWAHDFNRDRIAQASFQSLPGASFIVNGASMAPDAALTTASAEVMLASGLSFALSYEGEFSQLTRSHAGKGIVRFAW</sequence>
<evidence type="ECO:0000313" key="3">
    <source>
        <dbReference type="Proteomes" id="UP000682843"/>
    </source>
</evidence>
<dbReference type="SUPFAM" id="SSF103515">
    <property type="entry name" value="Autotransporter"/>
    <property type="match status" value="1"/>
</dbReference>
<evidence type="ECO:0000259" key="1">
    <source>
        <dbReference type="PROSITE" id="PS51208"/>
    </source>
</evidence>
<dbReference type="PROSITE" id="PS51208">
    <property type="entry name" value="AUTOTRANSPORTER"/>
    <property type="match status" value="1"/>
</dbReference>